<dbReference type="EMBL" id="PJQY01001498">
    <property type="protein sequence ID" value="PQQ02151.1"/>
    <property type="molecule type" value="Genomic_DNA"/>
</dbReference>
<evidence type="ECO:0000256" key="3">
    <source>
        <dbReference type="ARBA" id="ARBA00022821"/>
    </source>
</evidence>
<keyword evidence="1" id="KW-0677">Repeat</keyword>
<evidence type="ECO:0000256" key="2">
    <source>
        <dbReference type="ARBA" id="ARBA00022741"/>
    </source>
</evidence>
<evidence type="ECO:0000313" key="6">
    <source>
        <dbReference type="EMBL" id="PQQ02151.1"/>
    </source>
</evidence>
<dbReference type="Proteomes" id="UP000250321">
    <property type="component" value="Unassembled WGS sequence"/>
</dbReference>
<evidence type="ECO:0000256" key="1">
    <source>
        <dbReference type="ARBA" id="ARBA00022737"/>
    </source>
</evidence>
<dbReference type="Pfam" id="PF00931">
    <property type="entry name" value="NB-ARC"/>
    <property type="match status" value="1"/>
</dbReference>
<evidence type="ECO:0000259" key="5">
    <source>
        <dbReference type="Pfam" id="PF18052"/>
    </source>
</evidence>
<accession>A0A314YBG1</accession>
<sequence>MDLLGCSATASQVTWICSQCLDAIQFQTCNPIRKGCAPVWRSSRRSFVSERRIGKDEGLPKDRGRTEESDEELKVWVKQLRDISHETEDILDEYTLLRGHDHDHGRGIFGSLCRLGCCIKNAKAFYRIGSELQAINSRIKEICEVHKRLRHKFRKAEQGPGSDDSAGNTWQDCRGDALLLDKSDLVGLDEPKNQLVGWLFNGSSGREVVSLAGMGGMGKTTLAKQVYDDPEVKKHFEVRAWITVNRSFKFGDLLKDMVQQLLKQSEDEFHKSWQT</sequence>
<dbReference type="InterPro" id="IPR041118">
    <property type="entry name" value="Rx_N"/>
</dbReference>
<dbReference type="PANTHER" id="PTHR19338:SF32">
    <property type="entry name" value="OS06G0287500 PROTEIN"/>
    <property type="match status" value="1"/>
</dbReference>
<keyword evidence="7" id="KW-1185">Reference proteome</keyword>
<dbReference type="InterPro" id="IPR027417">
    <property type="entry name" value="P-loop_NTPase"/>
</dbReference>
<feature type="domain" description="Disease resistance N-terminal" evidence="5">
    <location>
        <begin position="65"/>
        <end position="105"/>
    </location>
</feature>
<keyword evidence="2" id="KW-0547">Nucleotide-binding</keyword>
<dbReference type="SUPFAM" id="SSF52540">
    <property type="entry name" value="P-loop containing nucleoside triphosphate hydrolases"/>
    <property type="match status" value="1"/>
</dbReference>
<dbReference type="GO" id="GO:0006952">
    <property type="term" value="P:defense response"/>
    <property type="evidence" value="ECO:0007669"/>
    <property type="project" value="UniProtKB-KW"/>
</dbReference>
<dbReference type="CDD" id="cd14798">
    <property type="entry name" value="RX-CC_like"/>
    <property type="match status" value="1"/>
</dbReference>
<proteinExistence type="predicted"/>
<dbReference type="GO" id="GO:0043531">
    <property type="term" value="F:ADP binding"/>
    <property type="evidence" value="ECO:0007669"/>
    <property type="project" value="InterPro"/>
</dbReference>
<dbReference type="Pfam" id="PF18052">
    <property type="entry name" value="Rx_N"/>
    <property type="match status" value="1"/>
</dbReference>
<gene>
    <name evidence="6" type="ORF">Pyn_01327</name>
</gene>
<reference evidence="6 7" key="1">
    <citation type="submission" date="2018-02" db="EMBL/GenBank/DDBJ databases">
        <title>Draft genome of wild Prunus yedoensis var. nudiflora.</title>
        <authorList>
            <person name="Baek S."/>
            <person name="Kim J.-H."/>
            <person name="Choi K."/>
            <person name="Kim G.-B."/>
            <person name="Cho A."/>
            <person name="Jang H."/>
            <person name="Shin C.-H."/>
            <person name="Yu H.-J."/>
            <person name="Mun J.-H."/>
        </authorList>
    </citation>
    <scope>NUCLEOTIDE SEQUENCE [LARGE SCALE GENOMIC DNA]</scope>
    <source>
        <strain evidence="7">cv. Jeju island</strain>
        <tissue evidence="6">Leaf</tissue>
    </source>
</reference>
<comment type="caution">
    <text evidence="6">The sequence shown here is derived from an EMBL/GenBank/DDBJ whole genome shotgun (WGS) entry which is preliminary data.</text>
</comment>
<dbReference type="PANTHER" id="PTHR19338">
    <property type="entry name" value="TRANSLOCASE OF INNER MITOCHONDRIAL MEMBRANE 13 HOMOLOG"/>
    <property type="match status" value="1"/>
</dbReference>
<dbReference type="AlphaFoldDB" id="A0A314YBG1"/>
<feature type="domain" description="NB-ARC" evidence="4">
    <location>
        <begin position="190"/>
        <end position="271"/>
    </location>
</feature>
<evidence type="ECO:0000313" key="7">
    <source>
        <dbReference type="Proteomes" id="UP000250321"/>
    </source>
</evidence>
<dbReference type="STRING" id="2094558.A0A314YBG1"/>
<protein>
    <submittedName>
        <fullName evidence="6">Disease resistance protein RPM1</fullName>
    </submittedName>
</protein>
<name>A0A314YBG1_PRUYE</name>
<dbReference type="OrthoDB" id="690341at2759"/>
<evidence type="ECO:0000259" key="4">
    <source>
        <dbReference type="Pfam" id="PF00931"/>
    </source>
</evidence>
<keyword evidence="3" id="KW-0611">Plant defense</keyword>
<dbReference type="InterPro" id="IPR038005">
    <property type="entry name" value="RX-like_CC"/>
</dbReference>
<dbReference type="Gene3D" id="1.20.5.4130">
    <property type="match status" value="1"/>
</dbReference>
<organism evidence="6 7">
    <name type="scientific">Prunus yedoensis var. nudiflora</name>
    <dbReference type="NCBI Taxonomy" id="2094558"/>
    <lineage>
        <taxon>Eukaryota</taxon>
        <taxon>Viridiplantae</taxon>
        <taxon>Streptophyta</taxon>
        <taxon>Embryophyta</taxon>
        <taxon>Tracheophyta</taxon>
        <taxon>Spermatophyta</taxon>
        <taxon>Magnoliopsida</taxon>
        <taxon>eudicotyledons</taxon>
        <taxon>Gunneridae</taxon>
        <taxon>Pentapetalae</taxon>
        <taxon>rosids</taxon>
        <taxon>fabids</taxon>
        <taxon>Rosales</taxon>
        <taxon>Rosaceae</taxon>
        <taxon>Amygdaloideae</taxon>
        <taxon>Amygdaleae</taxon>
        <taxon>Prunus</taxon>
    </lineage>
</organism>
<dbReference type="Gene3D" id="3.40.50.300">
    <property type="entry name" value="P-loop containing nucleotide triphosphate hydrolases"/>
    <property type="match status" value="1"/>
</dbReference>
<dbReference type="InterPro" id="IPR002182">
    <property type="entry name" value="NB-ARC"/>
</dbReference>